<accession>A0A250VSR0</accession>
<sequence>MPNTSPQPERTPYCHKIRYGITGAPILDESEMDGSHAPGVGVKPALIELIYSAAQDSQPAVPARVSASVTGWWMRFGERVQPERQVTTHFTNGPNGWPAWLAKEARLHDPAAAVSSASDGLPRMAEEAQRGWQQCPASEFDGYGLQCQKEAGHNLCTFEEPGQADEAQQPETQAAVAYRSPGTRTLYCLTCARQETAWRPVTKADVRDDTECDFCGGRVLAVASRTLGEVVARYLPAAVSQPGKEEV</sequence>
<comment type="caution">
    <text evidence="1">The sequence shown here is derived from an EMBL/GenBank/DDBJ whole genome shotgun (WGS) entry which is preliminary data.</text>
</comment>
<proteinExistence type="predicted"/>
<gene>
    <name evidence="1" type="ORF">SO3561_08848</name>
</gene>
<dbReference type="EMBL" id="BDQI01000034">
    <property type="protein sequence ID" value="GAX57278.1"/>
    <property type="molecule type" value="Genomic_DNA"/>
</dbReference>
<name>A0A250VSR0_STROL</name>
<keyword evidence="2" id="KW-1185">Reference proteome</keyword>
<reference evidence="2" key="1">
    <citation type="submission" date="2017-05" db="EMBL/GenBank/DDBJ databases">
        <title>Streptomyces olivochromogenes NBRC 3561 whole genome shotgun sequence.</title>
        <authorList>
            <person name="Dohra H."/>
            <person name="Kodani S."/>
        </authorList>
    </citation>
    <scope>NUCLEOTIDE SEQUENCE [LARGE SCALE GENOMIC DNA]</scope>
    <source>
        <strain evidence="2">NBRC 3561</strain>
    </source>
</reference>
<protein>
    <submittedName>
        <fullName evidence="1">Uncharacterized protein</fullName>
    </submittedName>
</protein>
<dbReference type="Proteomes" id="UP000217446">
    <property type="component" value="Unassembled WGS sequence"/>
</dbReference>
<dbReference type="STRING" id="1963.AQJ27_45075"/>
<organism evidence="1 2">
    <name type="scientific">Streptomyces olivochromogenes</name>
    <dbReference type="NCBI Taxonomy" id="1963"/>
    <lineage>
        <taxon>Bacteria</taxon>
        <taxon>Bacillati</taxon>
        <taxon>Actinomycetota</taxon>
        <taxon>Actinomycetes</taxon>
        <taxon>Kitasatosporales</taxon>
        <taxon>Streptomycetaceae</taxon>
        <taxon>Streptomyces</taxon>
    </lineage>
</organism>
<evidence type="ECO:0000313" key="1">
    <source>
        <dbReference type="EMBL" id="GAX57278.1"/>
    </source>
</evidence>
<dbReference type="RefSeq" id="WP_067383038.1">
    <property type="nucleotide sequence ID" value="NZ_BDQI01000034.1"/>
</dbReference>
<evidence type="ECO:0000313" key="2">
    <source>
        <dbReference type="Proteomes" id="UP000217446"/>
    </source>
</evidence>
<dbReference type="AlphaFoldDB" id="A0A250VSR0"/>